<dbReference type="OrthoDB" id="6435093at2759"/>
<name>A0A8X6TQC2_NEPPI</name>
<evidence type="ECO:0000313" key="1">
    <source>
        <dbReference type="EMBL" id="GFT44487.1"/>
    </source>
</evidence>
<organism evidence="1 2">
    <name type="scientific">Nephila pilipes</name>
    <name type="common">Giant wood spider</name>
    <name type="synonym">Nephila maculata</name>
    <dbReference type="NCBI Taxonomy" id="299642"/>
    <lineage>
        <taxon>Eukaryota</taxon>
        <taxon>Metazoa</taxon>
        <taxon>Ecdysozoa</taxon>
        <taxon>Arthropoda</taxon>
        <taxon>Chelicerata</taxon>
        <taxon>Arachnida</taxon>
        <taxon>Araneae</taxon>
        <taxon>Araneomorphae</taxon>
        <taxon>Entelegynae</taxon>
        <taxon>Araneoidea</taxon>
        <taxon>Nephilidae</taxon>
        <taxon>Nephila</taxon>
    </lineage>
</organism>
<proteinExistence type="predicted"/>
<gene>
    <name evidence="1" type="ORF">NPIL_516771</name>
</gene>
<keyword evidence="2" id="KW-1185">Reference proteome</keyword>
<reference evidence="1" key="1">
    <citation type="submission" date="2020-08" db="EMBL/GenBank/DDBJ databases">
        <title>Multicomponent nature underlies the extraordinary mechanical properties of spider dragline silk.</title>
        <authorList>
            <person name="Kono N."/>
            <person name="Nakamura H."/>
            <person name="Mori M."/>
            <person name="Yoshida Y."/>
            <person name="Ohtoshi R."/>
            <person name="Malay A.D."/>
            <person name="Moran D.A.P."/>
            <person name="Tomita M."/>
            <person name="Numata K."/>
            <person name="Arakawa K."/>
        </authorList>
    </citation>
    <scope>NUCLEOTIDE SEQUENCE</scope>
</reference>
<dbReference type="Proteomes" id="UP000887013">
    <property type="component" value="Unassembled WGS sequence"/>
</dbReference>
<evidence type="ECO:0000313" key="2">
    <source>
        <dbReference type="Proteomes" id="UP000887013"/>
    </source>
</evidence>
<accession>A0A8X6TQC2</accession>
<dbReference type="EMBL" id="BMAW01064293">
    <property type="protein sequence ID" value="GFT44487.1"/>
    <property type="molecule type" value="Genomic_DNA"/>
</dbReference>
<dbReference type="AlphaFoldDB" id="A0A8X6TQC2"/>
<protein>
    <submittedName>
        <fullName evidence="1">Uncharacterized protein</fullName>
    </submittedName>
</protein>
<comment type="caution">
    <text evidence="1">The sequence shown here is derived from an EMBL/GenBank/DDBJ whole genome shotgun (WGS) entry which is preliminary data.</text>
</comment>
<sequence>MLQLTIDNWYASYLSAKSFLDITLLRTLRSNKKEIHREFLTMKSRVIALILLSAMYDDDSIESDTSKLSVILDYNKTNGGVDVVDKFGGSYTVARRS</sequence>